<name>A0AAV4V3P9_CAEEX</name>
<reference evidence="2 3" key="1">
    <citation type="submission" date="2021-06" db="EMBL/GenBank/DDBJ databases">
        <title>Caerostris extrusa draft genome.</title>
        <authorList>
            <person name="Kono N."/>
            <person name="Arakawa K."/>
        </authorList>
    </citation>
    <scope>NUCLEOTIDE SEQUENCE [LARGE SCALE GENOMIC DNA]</scope>
</reference>
<dbReference type="AlphaFoldDB" id="A0AAV4V3P9"/>
<evidence type="ECO:0000256" key="1">
    <source>
        <dbReference type="SAM" id="MobiDB-lite"/>
    </source>
</evidence>
<evidence type="ECO:0000313" key="2">
    <source>
        <dbReference type="EMBL" id="GIY64591.1"/>
    </source>
</evidence>
<evidence type="ECO:0000313" key="3">
    <source>
        <dbReference type="Proteomes" id="UP001054945"/>
    </source>
</evidence>
<organism evidence="2 3">
    <name type="scientific">Caerostris extrusa</name>
    <name type="common">Bark spider</name>
    <name type="synonym">Caerostris bankana</name>
    <dbReference type="NCBI Taxonomy" id="172846"/>
    <lineage>
        <taxon>Eukaryota</taxon>
        <taxon>Metazoa</taxon>
        <taxon>Ecdysozoa</taxon>
        <taxon>Arthropoda</taxon>
        <taxon>Chelicerata</taxon>
        <taxon>Arachnida</taxon>
        <taxon>Araneae</taxon>
        <taxon>Araneomorphae</taxon>
        <taxon>Entelegynae</taxon>
        <taxon>Araneoidea</taxon>
        <taxon>Araneidae</taxon>
        <taxon>Caerostris</taxon>
    </lineage>
</organism>
<dbReference type="Proteomes" id="UP001054945">
    <property type="component" value="Unassembled WGS sequence"/>
</dbReference>
<accession>A0AAV4V3P9</accession>
<keyword evidence="3" id="KW-1185">Reference proteome</keyword>
<sequence>MECMHVQLSIYCYSNFNKHNLNNSADKKIQNIISPYVLQHHTSFLISKDTDERILPCGLGGKEDDPRPTPSSNPLTNLKASPKVVGHLLPGLLSLKYLTRSTEMGWEGYLHVDTKGLNYR</sequence>
<feature type="region of interest" description="Disordered" evidence="1">
    <location>
        <begin position="56"/>
        <end position="78"/>
    </location>
</feature>
<dbReference type="EMBL" id="BPLR01013898">
    <property type="protein sequence ID" value="GIY64591.1"/>
    <property type="molecule type" value="Genomic_DNA"/>
</dbReference>
<gene>
    <name evidence="2" type="ORF">CEXT_718981</name>
</gene>
<proteinExistence type="predicted"/>
<comment type="caution">
    <text evidence="2">The sequence shown here is derived from an EMBL/GenBank/DDBJ whole genome shotgun (WGS) entry which is preliminary data.</text>
</comment>
<protein>
    <submittedName>
        <fullName evidence="2">Uncharacterized protein</fullName>
    </submittedName>
</protein>